<evidence type="ECO:0000313" key="9">
    <source>
        <dbReference type="Proteomes" id="UP000324767"/>
    </source>
</evidence>
<dbReference type="EMBL" id="VXIT01000006">
    <property type="protein sequence ID" value="KAA6412123.1"/>
    <property type="molecule type" value="Genomic_DNA"/>
</dbReference>
<feature type="compositionally biased region" description="Basic and acidic residues" evidence="5">
    <location>
        <begin position="629"/>
        <end position="638"/>
    </location>
</feature>
<feature type="region of interest" description="Disordered" evidence="5">
    <location>
        <begin position="768"/>
        <end position="792"/>
    </location>
</feature>
<comment type="caution">
    <text evidence="8">The sequence shown here is derived from an EMBL/GenBank/DDBJ whole genome shotgun (WGS) entry which is preliminary data.</text>
</comment>
<dbReference type="PANTHER" id="PTHR39469:SF1">
    <property type="entry name" value="DUF4203 DOMAIN-CONTAINING PROTEIN"/>
    <property type="match status" value="1"/>
</dbReference>
<evidence type="ECO:0000313" key="8">
    <source>
        <dbReference type="EMBL" id="KAA6412123.1"/>
    </source>
</evidence>
<evidence type="ECO:0000259" key="7">
    <source>
        <dbReference type="Pfam" id="PF13886"/>
    </source>
</evidence>
<feature type="transmembrane region" description="Helical" evidence="6">
    <location>
        <begin position="289"/>
        <end position="310"/>
    </location>
</feature>
<evidence type="ECO:0000256" key="2">
    <source>
        <dbReference type="ARBA" id="ARBA00022692"/>
    </source>
</evidence>
<protein>
    <submittedName>
        <fullName evidence="8">Sulfite exporter family</fullName>
    </submittedName>
</protein>
<feature type="transmembrane region" description="Helical" evidence="6">
    <location>
        <begin position="148"/>
        <end position="169"/>
    </location>
</feature>
<evidence type="ECO:0000256" key="5">
    <source>
        <dbReference type="SAM" id="MobiDB-lite"/>
    </source>
</evidence>
<dbReference type="Proteomes" id="UP000324767">
    <property type="component" value="Unassembled WGS sequence"/>
</dbReference>
<feature type="compositionally biased region" description="Low complexity" evidence="5">
    <location>
        <begin position="113"/>
        <end position="126"/>
    </location>
</feature>
<sequence length="1090" mass="117058">MTIMRLRWLTACLVCTISIFNGGPVVASRYAILRRQDGEPTPSLTAISSSAVRTTSVDLAAPSSTDRASPNVTSAESVVSLSQSGVSSSILQASGSTESALDAASKTTATFFPSTSTTSDSMATAANGQSGQTATASDPVRLPLHPTITPGLAVAGAILIISGTVYNLIGIKNRHLQVSLSAAFLASLSVTVLIVYVSNPPVSNAVQGAYFVAAFITGVVLGAASLVFIDVTEGLGCLLGGFAVSMWFLDLKAGGLITSTSGKAVFITALCLVAYALSFTSYTRPYGLIGGTSFAGATAVVIGIDCYSRAGLKEFWLYLWALNGNIFPLDTNTYPITRGIRVEIACIIFFSLIGIMSQLKIWKVVKERREQKAAKLQDEEHRRERSEEELGRQLEDANSRERARWEAVYGDKEQPIVQHVDSGLGSGECGSVRNGSTSITETRRVEAPSHETMDLISLEVGTRPNEGSSIMKIGDAIQEVGRQTIRLSQEEDTAFGGTYAGSLGATAAKSNSFSEPTGVSAVDDLPETTEGPASAPGEVSVPPQVMPLPFTIPSSDIDDASSMVVSAASDYLPSCKKNRLSDASLFRTLSKESRLSRRVSSSEEELAIPQVSNYQRSTQSKTASIEWLHGEHKEKEQTTAEECENARASMKRKPVPSAASPTSDYSLGAANVVDTLTQLHSDESTHTLEFAKSVPPEPLNARLQRTSLSEHLPEGGSPLVITYRTNEWAKHLDRAENPGLDELSTSVEELRPGRGKLDEVPAPVDVEGLQQTSGVPQPARKSSQPGLSGHAQQLTMAERPLMMSKDSLANLQNLQGNTDPIVLANSQSPARRPSRICLQNPQTRNGSSHQAPIKASTQQPTILVTRGSRGASAPLNGQALVESPIEEGMETAFPPRVNSPMPRNTLMAKRDTLLRNRYSFTKVAHPSLSAADPAAESIPSDSAFVHGNIASSRDNDDIPLSQRRSLLRQIKSQTSLLQTQASSPHGVPQPLRSSSALTDMERRGLMLASWRSSVRQELNANSVPQIESELDARRAELMNEKHQLGLNRQQRAVSASYRDSMMDQAMRSSEMLDVHREAMRKMQAAANKNV</sequence>
<comment type="subcellular location">
    <subcellularLocation>
        <location evidence="1">Membrane</location>
        <topology evidence="1">Multi-pass membrane protein</topology>
    </subcellularLocation>
</comment>
<feature type="region of interest" description="Disordered" evidence="5">
    <location>
        <begin position="421"/>
        <end position="446"/>
    </location>
</feature>
<feature type="transmembrane region" description="Helical" evidence="6">
    <location>
        <begin position="264"/>
        <end position="282"/>
    </location>
</feature>
<accession>A0A5M8PRH4</accession>
<feature type="compositionally biased region" description="Polar residues" evidence="5">
    <location>
        <begin position="769"/>
        <end position="792"/>
    </location>
</feature>
<keyword evidence="3 6" id="KW-1133">Transmembrane helix</keyword>
<dbReference type="OrthoDB" id="102260at2759"/>
<reference evidence="8 9" key="1">
    <citation type="submission" date="2019-09" db="EMBL/GenBank/DDBJ databases">
        <title>The hologenome of the rock-dwelling lichen Lasallia pustulata.</title>
        <authorList>
            <person name="Greshake Tzovaras B."/>
            <person name="Segers F."/>
            <person name="Bicker A."/>
            <person name="Dal Grande F."/>
            <person name="Otte J."/>
            <person name="Hankeln T."/>
            <person name="Schmitt I."/>
            <person name="Ebersberger I."/>
        </authorList>
    </citation>
    <scope>NUCLEOTIDE SEQUENCE [LARGE SCALE GENOMIC DNA]</scope>
    <source>
        <strain evidence="8">A1-1</strain>
    </source>
</reference>
<feature type="region of interest" description="Disordered" evidence="5">
    <location>
        <begin position="507"/>
        <end position="544"/>
    </location>
</feature>
<proteinExistence type="predicted"/>
<feature type="region of interest" description="Disordered" evidence="5">
    <location>
        <begin position="975"/>
        <end position="994"/>
    </location>
</feature>
<feature type="domain" description="TM7S3/TM198-like" evidence="7">
    <location>
        <begin position="156"/>
        <end position="359"/>
    </location>
</feature>
<feature type="region of interest" description="Disordered" evidence="5">
    <location>
        <begin position="373"/>
        <end position="396"/>
    </location>
</feature>
<dbReference type="PANTHER" id="PTHR39469">
    <property type="entry name" value="CHROMOSOME 1, WHOLE GENOME SHOTGUN SEQUENCE"/>
    <property type="match status" value="1"/>
</dbReference>
<feature type="region of interest" description="Disordered" evidence="5">
    <location>
        <begin position="113"/>
        <end position="139"/>
    </location>
</feature>
<evidence type="ECO:0000256" key="4">
    <source>
        <dbReference type="ARBA" id="ARBA00023136"/>
    </source>
</evidence>
<feature type="transmembrane region" description="Helical" evidence="6">
    <location>
        <begin position="176"/>
        <end position="197"/>
    </location>
</feature>
<feature type="region of interest" description="Disordered" evidence="5">
    <location>
        <begin position="629"/>
        <end position="665"/>
    </location>
</feature>
<evidence type="ECO:0000256" key="3">
    <source>
        <dbReference type="ARBA" id="ARBA00022989"/>
    </source>
</evidence>
<gene>
    <name evidence="8" type="ORF">FRX48_04273</name>
</gene>
<name>A0A5M8PRH4_9LECA</name>
<keyword evidence="2 6" id="KW-0812">Transmembrane</keyword>
<organism evidence="8 9">
    <name type="scientific">Lasallia pustulata</name>
    <dbReference type="NCBI Taxonomy" id="136370"/>
    <lineage>
        <taxon>Eukaryota</taxon>
        <taxon>Fungi</taxon>
        <taxon>Dikarya</taxon>
        <taxon>Ascomycota</taxon>
        <taxon>Pezizomycotina</taxon>
        <taxon>Lecanoromycetes</taxon>
        <taxon>OSLEUM clade</taxon>
        <taxon>Umbilicariomycetidae</taxon>
        <taxon>Umbilicariales</taxon>
        <taxon>Umbilicariaceae</taxon>
        <taxon>Lasallia</taxon>
    </lineage>
</organism>
<keyword evidence="4 6" id="KW-0472">Membrane</keyword>
<evidence type="ECO:0000256" key="1">
    <source>
        <dbReference type="ARBA" id="ARBA00004141"/>
    </source>
</evidence>
<feature type="transmembrane region" description="Helical" evidence="6">
    <location>
        <begin position="209"/>
        <end position="229"/>
    </location>
</feature>
<dbReference type="Pfam" id="PF13886">
    <property type="entry name" value="TM7S3_TM198"/>
    <property type="match status" value="1"/>
</dbReference>
<feature type="compositionally biased region" description="Polar residues" evidence="5">
    <location>
        <begin position="508"/>
        <end position="517"/>
    </location>
</feature>
<evidence type="ECO:0000256" key="6">
    <source>
        <dbReference type="SAM" id="Phobius"/>
    </source>
</evidence>
<dbReference type="InterPro" id="IPR025256">
    <property type="entry name" value="TM7S3/TM198-like_dom"/>
</dbReference>
<feature type="transmembrane region" description="Helical" evidence="6">
    <location>
        <begin position="236"/>
        <end position="258"/>
    </location>
</feature>
<dbReference type="GO" id="GO:0016020">
    <property type="term" value="C:membrane"/>
    <property type="evidence" value="ECO:0007669"/>
    <property type="project" value="UniProtKB-SubCell"/>
</dbReference>
<feature type="compositionally biased region" description="Polar residues" evidence="5">
    <location>
        <begin position="127"/>
        <end position="136"/>
    </location>
</feature>
<dbReference type="AlphaFoldDB" id="A0A5M8PRH4"/>